<dbReference type="EMBL" id="BJNT01000013">
    <property type="protein sequence ID" value="GEC86447.1"/>
    <property type="molecule type" value="Genomic_DNA"/>
</dbReference>
<dbReference type="GeneID" id="82887891"/>
<evidence type="ECO:0000313" key="1">
    <source>
        <dbReference type="EMBL" id="CUU67198.1"/>
    </source>
</evidence>
<reference evidence="2 4" key="3">
    <citation type="submission" date="2019-06" db="EMBL/GenBank/DDBJ databases">
        <title>Whole genome shotgun sequence of Corynebacterium variabile NBRC 15286.</title>
        <authorList>
            <person name="Hosoyama A."/>
            <person name="Uohara A."/>
            <person name="Ohji S."/>
            <person name="Ichikawa N."/>
        </authorList>
    </citation>
    <scope>NUCLEOTIDE SEQUENCE [LARGE SCALE GENOMIC DNA]</scope>
    <source>
        <strain evidence="2 4">NBRC 15286</strain>
    </source>
</reference>
<accession>A0A0X2NQX9</accession>
<name>A0A0X2NQX9_9CORY</name>
<organism evidence="1 3">
    <name type="scientific">Corynebacterium variabile</name>
    <dbReference type="NCBI Taxonomy" id="1727"/>
    <lineage>
        <taxon>Bacteria</taxon>
        <taxon>Bacillati</taxon>
        <taxon>Actinomycetota</taxon>
        <taxon>Actinomycetes</taxon>
        <taxon>Mycobacteriales</taxon>
        <taxon>Corynebacteriaceae</taxon>
        <taxon>Corynebacterium</taxon>
    </lineage>
</organism>
<sequence length="89" mass="9647">MYNPLSRILDWYLSPVNGGTDGAAGTVLGVLPSRPGATDIVAHLIDRGHTPASESDVRESFATLFDRDASPFEEMLAFDYVDSFGLLSR</sequence>
<reference evidence="1" key="2">
    <citation type="submission" date="2015-11" db="EMBL/GenBank/DDBJ databases">
        <authorList>
            <person name="Zhang Y."/>
            <person name="Guo Z."/>
        </authorList>
    </citation>
    <scope>NUCLEOTIDE SEQUENCE [LARGE SCALE GENOMIC DNA]</scope>
    <source>
        <strain evidence="1">Mu292</strain>
    </source>
</reference>
<reference evidence="3" key="1">
    <citation type="submission" date="2015-11" db="EMBL/GenBank/DDBJ databases">
        <authorList>
            <person name="Dugat-Bony E."/>
        </authorList>
    </citation>
    <scope>NUCLEOTIDE SEQUENCE [LARGE SCALE GENOMIC DNA]</scope>
    <source>
        <strain evidence="3">Mu292</strain>
    </source>
</reference>
<evidence type="ECO:0000313" key="4">
    <source>
        <dbReference type="Proteomes" id="UP000319986"/>
    </source>
</evidence>
<dbReference type="EMBL" id="FAUH01000019">
    <property type="protein sequence ID" value="CUU67198.1"/>
    <property type="molecule type" value="Genomic_DNA"/>
</dbReference>
<dbReference type="AlphaFoldDB" id="A0A0X2NQX9"/>
<dbReference type="Proteomes" id="UP000319986">
    <property type="component" value="Unassembled WGS sequence"/>
</dbReference>
<evidence type="ECO:0000313" key="2">
    <source>
        <dbReference type="EMBL" id="GEC86447.1"/>
    </source>
</evidence>
<dbReference type="RefSeq" id="WP_041630217.1">
    <property type="nucleotide sequence ID" value="NZ_BJNT01000013.1"/>
</dbReference>
<dbReference type="OrthoDB" id="4426306at2"/>
<proteinExistence type="predicted"/>
<protein>
    <submittedName>
        <fullName evidence="1">Uncharacterized protein</fullName>
    </submittedName>
</protein>
<keyword evidence="3" id="KW-1185">Reference proteome</keyword>
<evidence type="ECO:0000313" key="3">
    <source>
        <dbReference type="Proteomes" id="UP000182498"/>
    </source>
</evidence>
<dbReference type="Proteomes" id="UP000182498">
    <property type="component" value="Unassembled WGS sequence"/>
</dbReference>
<gene>
    <name evidence="2" type="ORF">CVA01_17610</name>
    <name evidence="1" type="ORF">CVAR292_02556</name>
</gene>